<sequence>RTTDEVVFEEYRFASLARAAAPQFVAAAGEAFAEPECVLVVDAGHAFTHVVPYRGRRQVAAGVRRVDVGGRMLTNYLKETVSFRYWDMTDETYLMGDAKEQCCFVSRDFGRDLEEARAGRGGLEYVLPDLATRRRGHVRAPGDAAVADAQVLPLRNERFAVPEALFHPSDVGLDQGGLHAAVACAVAACDEALRPVLCANIVLAGGTAALPGLRDRLEREVQALVPHKVRIAAAADPARCAWRGACAMAARPDAAAAGWRVSRAQYEEMGPDRTIAHFAALA</sequence>
<reference evidence="1" key="1">
    <citation type="submission" date="2022-07" db="EMBL/GenBank/DDBJ databases">
        <title>Phylogenomic reconstructions and comparative analyses of Kickxellomycotina fungi.</title>
        <authorList>
            <person name="Reynolds N.K."/>
            <person name="Stajich J.E."/>
            <person name="Barry K."/>
            <person name="Grigoriev I.V."/>
            <person name="Crous P."/>
            <person name="Smith M.E."/>
        </authorList>
    </citation>
    <scope>NUCLEOTIDE SEQUENCE</scope>
    <source>
        <strain evidence="1">CBS 109366</strain>
    </source>
</reference>
<keyword evidence="2" id="KW-1185">Reference proteome</keyword>
<evidence type="ECO:0000313" key="1">
    <source>
        <dbReference type="EMBL" id="KAJ2763894.1"/>
    </source>
</evidence>
<organism evidence="1 2">
    <name type="scientific">Coemansia nantahalensis</name>
    <dbReference type="NCBI Taxonomy" id="2789366"/>
    <lineage>
        <taxon>Eukaryota</taxon>
        <taxon>Fungi</taxon>
        <taxon>Fungi incertae sedis</taxon>
        <taxon>Zoopagomycota</taxon>
        <taxon>Kickxellomycotina</taxon>
        <taxon>Kickxellomycetes</taxon>
        <taxon>Kickxellales</taxon>
        <taxon>Kickxellaceae</taxon>
        <taxon>Coemansia</taxon>
    </lineage>
</organism>
<dbReference type="Proteomes" id="UP001140234">
    <property type="component" value="Unassembled WGS sequence"/>
</dbReference>
<proteinExistence type="predicted"/>
<dbReference type="EMBL" id="JANBUJ010002572">
    <property type="protein sequence ID" value="KAJ2763894.1"/>
    <property type="molecule type" value="Genomic_DNA"/>
</dbReference>
<name>A0ACC1JMR2_9FUNG</name>
<comment type="caution">
    <text evidence="1">The sequence shown here is derived from an EMBL/GenBank/DDBJ whole genome shotgun (WGS) entry which is preliminary data.</text>
</comment>
<gene>
    <name evidence="1" type="primary">ARP6_1</name>
    <name evidence="1" type="ORF">IWQ57_005393</name>
</gene>
<accession>A0ACC1JMR2</accession>
<protein>
    <submittedName>
        <fullName evidence="1">Actin- protein 6</fullName>
    </submittedName>
</protein>
<evidence type="ECO:0000313" key="2">
    <source>
        <dbReference type="Proteomes" id="UP001140234"/>
    </source>
</evidence>
<feature type="non-terminal residue" evidence="1">
    <location>
        <position position="1"/>
    </location>
</feature>